<dbReference type="PhylomeDB" id="A0A0G4F1J5"/>
<dbReference type="PANTHER" id="PTHR10625">
    <property type="entry name" value="HISTONE DEACETYLASE HDAC1-RELATED"/>
    <property type="match status" value="1"/>
</dbReference>
<feature type="compositionally biased region" description="Basic and acidic residues" evidence="1">
    <location>
        <begin position="1326"/>
        <end position="1338"/>
    </location>
</feature>
<dbReference type="SMART" id="SM00248">
    <property type="entry name" value="ANK"/>
    <property type="match status" value="2"/>
</dbReference>
<keyword evidence="4" id="KW-1185">Reference proteome</keyword>
<dbReference type="Pfam" id="PF00850">
    <property type="entry name" value="Hist_deacetyl"/>
    <property type="match status" value="1"/>
</dbReference>
<dbReference type="InParanoid" id="A0A0G4F1J5"/>
<dbReference type="InterPro" id="IPR023696">
    <property type="entry name" value="Ureohydrolase_dom_sf"/>
</dbReference>
<dbReference type="PANTHER" id="PTHR10625:SF26">
    <property type="entry name" value="HISTONE DEACETYLASE DOMAIN-CONTAINING PROTEIN"/>
    <property type="match status" value="1"/>
</dbReference>
<dbReference type="GO" id="GO:0004407">
    <property type="term" value="F:histone deacetylase activity"/>
    <property type="evidence" value="ECO:0007669"/>
    <property type="project" value="TreeGrafter"/>
</dbReference>
<dbReference type="VEuPathDB" id="CryptoDB:Vbra_2188"/>
<dbReference type="GO" id="GO:0005737">
    <property type="term" value="C:cytoplasm"/>
    <property type="evidence" value="ECO:0007669"/>
    <property type="project" value="TreeGrafter"/>
</dbReference>
<proteinExistence type="predicted"/>
<feature type="compositionally biased region" description="Acidic residues" evidence="1">
    <location>
        <begin position="885"/>
        <end position="894"/>
    </location>
</feature>
<feature type="compositionally biased region" description="Low complexity" evidence="1">
    <location>
        <begin position="1177"/>
        <end position="1188"/>
    </location>
</feature>
<dbReference type="Proteomes" id="UP000041254">
    <property type="component" value="Unassembled WGS sequence"/>
</dbReference>
<name>A0A0G4F1J5_VITBC</name>
<feature type="region of interest" description="Disordered" evidence="1">
    <location>
        <begin position="1098"/>
        <end position="1338"/>
    </location>
</feature>
<feature type="compositionally biased region" description="Acidic residues" evidence="1">
    <location>
        <begin position="1247"/>
        <end position="1256"/>
    </location>
</feature>
<dbReference type="SUPFAM" id="SSF48403">
    <property type="entry name" value="Ankyrin repeat"/>
    <property type="match status" value="1"/>
</dbReference>
<evidence type="ECO:0000259" key="2">
    <source>
        <dbReference type="Pfam" id="PF00850"/>
    </source>
</evidence>
<feature type="compositionally biased region" description="Low complexity" evidence="1">
    <location>
        <begin position="1306"/>
        <end position="1324"/>
    </location>
</feature>
<evidence type="ECO:0000313" key="4">
    <source>
        <dbReference type="Proteomes" id="UP000041254"/>
    </source>
</evidence>
<feature type="domain" description="Histone deacetylase" evidence="2">
    <location>
        <begin position="568"/>
        <end position="998"/>
    </location>
</feature>
<dbReference type="CDD" id="cd11599">
    <property type="entry name" value="HDAC_classII_2"/>
    <property type="match status" value="1"/>
</dbReference>
<accession>A0A0G4F1J5</accession>
<feature type="compositionally biased region" description="Acidic residues" evidence="1">
    <location>
        <begin position="48"/>
        <end position="66"/>
    </location>
</feature>
<dbReference type="OrthoDB" id="424012at2759"/>
<feature type="compositionally biased region" description="Acidic residues" evidence="1">
    <location>
        <begin position="118"/>
        <end position="129"/>
    </location>
</feature>
<evidence type="ECO:0000313" key="3">
    <source>
        <dbReference type="EMBL" id="CEM05598.1"/>
    </source>
</evidence>
<dbReference type="EMBL" id="CDMY01000361">
    <property type="protein sequence ID" value="CEM05598.1"/>
    <property type="molecule type" value="Genomic_DNA"/>
</dbReference>
<dbReference type="InterPro" id="IPR002110">
    <property type="entry name" value="Ankyrin_rpt"/>
</dbReference>
<feature type="compositionally biased region" description="Basic and acidic residues" evidence="1">
    <location>
        <begin position="31"/>
        <end position="47"/>
    </location>
</feature>
<feature type="region of interest" description="Disordered" evidence="1">
    <location>
        <begin position="1048"/>
        <end position="1083"/>
    </location>
</feature>
<protein>
    <recommendedName>
        <fullName evidence="2">Histone deacetylase domain-containing protein</fullName>
    </recommendedName>
</protein>
<dbReference type="SUPFAM" id="SSF52768">
    <property type="entry name" value="Arginase/deacetylase"/>
    <property type="match status" value="2"/>
</dbReference>
<dbReference type="InterPro" id="IPR037138">
    <property type="entry name" value="His_deacetylse_dom_sf"/>
</dbReference>
<dbReference type="STRING" id="1169540.A0A0G4F1J5"/>
<dbReference type="InterPro" id="IPR023801">
    <property type="entry name" value="His_deacetylse_dom"/>
</dbReference>
<dbReference type="Gene3D" id="3.40.800.20">
    <property type="entry name" value="Histone deacetylase domain"/>
    <property type="match status" value="1"/>
</dbReference>
<feature type="region of interest" description="Disordered" evidence="1">
    <location>
        <begin position="1"/>
        <end position="202"/>
    </location>
</feature>
<feature type="compositionally biased region" description="Polar residues" evidence="1">
    <location>
        <begin position="73"/>
        <end position="83"/>
    </location>
</feature>
<dbReference type="GO" id="GO:0040029">
    <property type="term" value="P:epigenetic regulation of gene expression"/>
    <property type="evidence" value="ECO:0007669"/>
    <property type="project" value="TreeGrafter"/>
</dbReference>
<dbReference type="Pfam" id="PF12796">
    <property type="entry name" value="Ank_2"/>
    <property type="match status" value="1"/>
</dbReference>
<sequence length="1338" mass="146515">MDESADADVPPQQDMDADVGTGEENLMDVEGGGHEQIDTEQPIHDADIELQDQDEEPAAAEGEEPDEHLGEAYSSQLPDQSDTMAGDARGAPGGLLYQDEYEAAAPVDHPSGGVVDEAVQDEQVEDVGEEEHQLPPQPEDVGGEREGYEGQPPDTHEDNEEEELDEDESIEEEEEEISPMDQAAMPPHQPFPGLFPPPPGRRLFGDTASGLTEDDIVRQFLTRDNFDAFHGRELDDMIYSDALEDFERALALPYYQNGMGIAGGGGNRAELPPAKLCLLHAKPKFLRALMRTAVDVVRAAQAGGSGGEGDSDAPAGLDEDILSLEGGYNNIPTITLPLAMAGFEEYRGDVLECLKLLVSFDHPSPSCHARDFLGCTVLHRAAQMGAADIVQFLIEHVDPTIPDHHGNLALDYAIDSRTPGAWMCVKALVTGGGIQVTKAHILRAIERGAWRCLMALLMLFAPREQEMEDQVMDEFREAALHCGHRDEFDYVIDVLQERAAEPGVSIESQVCQLRQDGPLLLGEGNSESGMPTKLRTAIITHPECPKHLQLPEPSDDPNTRFQRIHDTPENATRMEVLVKEQLGVLRTADFQSTVFIGDPPPVRLADILRVHELKYVDSLKKATQQIRDNPRARADFDGDTPLSSHSLNAAMCAAGAVIEAVDQIMDPKTNIRNAFCAIRPPGHHLGPAGANVEDTQDEDLTVGSQGFCLLNNVAIGAAYARAFHWRRGVERIAIVDFDVHHGNGTEVIVRNVRRRVRQHKVSFPVRSGRFVRAQGLMLTEDAFQVWLDETDPYNIFFASIHVYDPLMSFYPGTGGPTHDLPDAQGGSESVDSPPFGPSPTVINVPLRPLMHCTNINEQQRRPETRRLAGLEEMDAPQQHEGAGGDADEGEDENGGEGAMARRWLEERTKHAFREKVYGFRLHFETKVLQPLREFKPHMIFISAGFDGHKSDDLGGGGRSILSEWDYEWATQKLMTIANEHGNARVVSVLEGGYNTRGNALSPLAQSVAAHVKALMYTPTRRGYSHEVEPDKAEQALKQHQQLVISCSRPTDTPFQYPARVPKRPRAEEMSPRETYPPPPDEKALTGEWALEQLREVLGGPDGRLPSMPFGDMQPEAQPPASKRPRRRSAAACEAYIAKQEHLKRERDAMEQQRPPSAEPPRSEPLGDDFPQANGLEAYYGTGATLAGAEQNGAEDEMAQLHEEGGGGEYDEGGAMAGGMVMGMGAGDDGGEADEEDQDIGEGAAGEEAPDEQEEQIDQTGDNNEQEQYQEEHEYDEEEETDVVVKDDHDAIDQPLVPPSPFPSPFVSPSAAHHPTDAAAAAAAAEGLRDADNRQNGHL</sequence>
<reference evidence="3 4" key="1">
    <citation type="submission" date="2014-11" db="EMBL/GenBank/DDBJ databases">
        <authorList>
            <person name="Zhu J."/>
            <person name="Qi W."/>
            <person name="Song R."/>
        </authorList>
    </citation>
    <scope>NUCLEOTIDE SEQUENCE [LARGE SCALE GENOMIC DNA]</scope>
</reference>
<organism evidence="3 4">
    <name type="scientific">Vitrella brassicaformis (strain CCMP3155)</name>
    <dbReference type="NCBI Taxonomy" id="1169540"/>
    <lineage>
        <taxon>Eukaryota</taxon>
        <taxon>Sar</taxon>
        <taxon>Alveolata</taxon>
        <taxon>Colpodellida</taxon>
        <taxon>Vitrellaceae</taxon>
        <taxon>Vitrella</taxon>
    </lineage>
</organism>
<feature type="compositionally biased region" description="Acidic residues" evidence="1">
    <location>
        <begin position="1228"/>
        <end position="1239"/>
    </location>
</feature>
<evidence type="ECO:0000256" key="1">
    <source>
        <dbReference type="SAM" id="MobiDB-lite"/>
    </source>
</evidence>
<feature type="compositionally biased region" description="Acidic residues" evidence="1">
    <location>
        <begin position="1263"/>
        <end position="1281"/>
    </location>
</feature>
<feature type="compositionally biased region" description="Basic and acidic residues" evidence="1">
    <location>
        <begin position="1138"/>
        <end position="1150"/>
    </location>
</feature>
<feature type="region of interest" description="Disordered" evidence="1">
    <location>
        <begin position="873"/>
        <end position="897"/>
    </location>
</feature>
<dbReference type="GO" id="GO:0000118">
    <property type="term" value="C:histone deacetylase complex"/>
    <property type="evidence" value="ECO:0007669"/>
    <property type="project" value="TreeGrafter"/>
</dbReference>
<feature type="compositionally biased region" description="Pro residues" evidence="1">
    <location>
        <begin position="1295"/>
        <end position="1305"/>
    </location>
</feature>
<feature type="region of interest" description="Disordered" evidence="1">
    <location>
        <begin position="814"/>
        <end position="837"/>
    </location>
</feature>
<feature type="compositionally biased region" description="Acidic residues" evidence="1">
    <location>
        <begin position="157"/>
        <end position="178"/>
    </location>
</feature>
<gene>
    <name evidence="3" type="ORF">Vbra_2188</name>
</gene>
<feature type="compositionally biased region" description="Gly residues" evidence="1">
    <location>
        <begin position="1214"/>
        <end position="1227"/>
    </location>
</feature>
<feature type="compositionally biased region" description="Basic and acidic residues" evidence="1">
    <location>
        <begin position="1282"/>
        <end position="1291"/>
    </location>
</feature>
<feature type="compositionally biased region" description="Pro residues" evidence="1">
    <location>
        <begin position="187"/>
        <end position="200"/>
    </location>
</feature>
<dbReference type="InterPro" id="IPR036770">
    <property type="entry name" value="Ankyrin_rpt-contain_sf"/>
</dbReference>
<dbReference type="Gene3D" id="1.25.40.20">
    <property type="entry name" value="Ankyrin repeat-containing domain"/>
    <property type="match status" value="1"/>
</dbReference>